<dbReference type="PRINTS" id="PR00132">
    <property type="entry name" value="GLHYDRLASE2"/>
</dbReference>
<dbReference type="SUPFAM" id="SSF49785">
    <property type="entry name" value="Galactose-binding domain-like"/>
    <property type="match status" value="2"/>
</dbReference>
<organism evidence="9 10">
    <name type="scientific">Luteolibacter pohnpeiensis</name>
    <dbReference type="NCBI Taxonomy" id="454153"/>
    <lineage>
        <taxon>Bacteria</taxon>
        <taxon>Pseudomonadati</taxon>
        <taxon>Verrucomicrobiota</taxon>
        <taxon>Verrucomicrobiia</taxon>
        <taxon>Verrucomicrobiales</taxon>
        <taxon>Verrucomicrobiaceae</taxon>
        <taxon>Luteolibacter</taxon>
    </lineage>
</organism>
<dbReference type="InterPro" id="IPR023232">
    <property type="entry name" value="Glyco_hydro_2_AS"/>
</dbReference>
<reference evidence="9" key="1">
    <citation type="submission" date="2021-01" db="EMBL/GenBank/DDBJ databases">
        <title>Modified the classification status of verrucomicrobia.</title>
        <authorList>
            <person name="Feng X."/>
        </authorList>
    </citation>
    <scope>NUCLEOTIDE SEQUENCE</scope>
    <source>
        <strain evidence="9">KCTC 22041</strain>
    </source>
</reference>
<dbReference type="InterPro" id="IPR000421">
    <property type="entry name" value="FA58C"/>
</dbReference>
<evidence type="ECO:0000256" key="6">
    <source>
        <dbReference type="ARBA" id="ARBA00032230"/>
    </source>
</evidence>
<feature type="chain" id="PRO_5037991550" description="beta-galactosidase" evidence="7">
    <location>
        <begin position="22"/>
        <end position="1267"/>
    </location>
</feature>
<evidence type="ECO:0000256" key="1">
    <source>
        <dbReference type="ARBA" id="ARBA00001412"/>
    </source>
</evidence>
<dbReference type="Pfam" id="PF02837">
    <property type="entry name" value="Glyco_hydro_2_N"/>
    <property type="match status" value="1"/>
</dbReference>
<dbReference type="PANTHER" id="PTHR46323">
    <property type="entry name" value="BETA-GALACTOSIDASE"/>
    <property type="match status" value="1"/>
</dbReference>
<dbReference type="InterPro" id="IPR050347">
    <property type="entry name" value="Bact_Beta-galactosidase"/>
</dbReference>
<dbReference type="GO" id="GO:0004565">
    <property type="term" value="F:beta-galactosidase activity"/>
    <property type="evidence" value="ECO:0007669"/>
    <property type="project" value="UniProtKB-EC"/>
</dbReference>
<dbReference type="PROSITE" id="PS50022">
    <property type="entry name" value="FA58C_3"/>
    <property type="match status" value="1"/>
</dbReference>
<feature type="signal peptide" evidence="7">
    <location>
        <begin position="1"/>
        <end position="21"/>
    </location>
</feature>
<dbReference type="SUPFAM" id="SSF51445">
    <property type="entry name" value="(Trans)glycosidases"/>
    <property type="match status" value="1"/>
</dbReference>
<gene>
    <name evidence="9" type="ORF">JIN85_04685</name>
</gene>
<dbReference type="Gene3D" id="2.60.40.10">
    <property type="entry name" value="Immunoglobulins"/>
    <property type="match status" value="2"/>
</dbReference>
<keyword evidence="7" id="KW-0732">Signal</keyword>
<dbReference type="PANTHER" id="PTHR46323:SF2">
    <property type="entry name" value="BETA-GALACTOSIDASE"/>
    <property type="match status" value="1"/>
</dbReference>
<evidence type="ECO:0000313" key="9">
    <source>
        <dbReference type="EMBL" id="MBK1881697.1"/>
    </source>
</evidence>
<dbReference type="Gene3D" id="2.60.120.260">
    <property type="entry name" value="Galactose-binding domain-like"/>
    <property type="match status" value="2"/>
</dbReference>
<dbReference type="Pfam" id="PF02836">
    <property type="entry name" value="Glyco_hydro_2_C"/>
    <property type="match status" value="1"/>
</dbReference>
<dbReference type="AlphaFoldDB" id="A0A934S8L8"/>
<evidence type="ECO:0000256" key="4">
    <source>
        <dbReference type="ARBA" id="ARBA00022801"/>
    </source>
</evidence>
<dbReference type="InterPro" id="IPR014718">
    <property type="entry name" value="GH-type_carb-bd"/>
</dbReference>
<keyword evidence="5" id="KW-0326">Glycosidase</keyword>
<dbReference type="InterPro" id="IPR008979">
    <property type="entry name" value="Galactose-bd-like_sf"/>
</dbReference>
<sequence length="1267" mass="141186">MNSTIIRSALLALSLTQLMRAAPLPPEIENAEALGENKEAWHATLMPYADLKEALTADRYTSSYAKSLNGTWKFHYVNWPKDRPEDFYKPEYDVSGWDDIAVPSNWQVKGYGTPYYRNFGYTFKIDPPRVMSEPPRNYTAYEERNPVGSYVKTFEIPENWEGRRVHINFDGVDSAFFLWINGQKVGYSTNSRNVAEFDITPYIKRGETNTLAAEVYRYCSGSYLEDQDMWRLSGIFRNVTLWAPNEVAIRDFTVVTDLDKAYRDAELKVSAIIRNSGKERSKSKQLIVGLYDQSGKPVPGVSGKVTVDALDPNSETTVSVNLKVSDPLKWTAETPNLYTVVLGFTGDSPISSRVGFRKVEIKDRVFTINGVPVKLKGANRHEHWPDSGHTVTREQMIRDIEVLKQANCNHVRTCHYSDDPQWYELCDEYGLYLVAEANVECHGMQSISDDKQFEKAFVDRNVANVENFKNHPSVVIWSLGNECGRGQNLRSALAAVKAIDDTRPTHYEGFGIGGGNPADIDSRMYASIDEMKQAALSNNLTKPFYQCEYAHAMFNSMGSIGEYNDVFDKYPQLMGGAVWEWMDQGLWNRRNPNRIYLAYGGGFGEYPNNHYFIHKGVVFSDRSPKPHYPEMKRAYQWIAFDAVDAATGKIKVKNKFAFTNIGKYTGTWNITEDGKVIQSGEMPALDLAPGKEKAMTLGVKNIQAKPGAIYHLNLTVSLAKDEPWAKAGYDIANGQFEIPVSRPAEVASEATMKPLKLEDGSDEINVTGEGFSVSFDKNSGTISKLIEGNTNLLLPNGGPKLHLWRSAHRNDDDYAAGLWSQLGLGTMKTDVLSIKADQVDDKTVRVTSSILLTGNRGFTVNHTAAFLVCGDGSVTVDNAVVCSDTQVNLARMGVRMLLDKRLNGVAYLARGPMENYSDRKRGSDIGFYTSTVPDMMTPYSKPMENGNHEDLHWLALGGDGMPQLLVQALGQPMQFSALPYSDEEMDPAEYLVDLPESSQTVLCLGSKTLGVGSNSCGPRPLPQYRVYSEPAEFSYSLRVLPEGETNVREIARELPPQNRAHPVLASRDKDGNVELSAEGDKISYSTDGKLWTSYSKPFPLKKAALLSVRSNAANGQSIENSVHFPAFVDRRNWKIRASSYQKNEGEPEHAIDDDNSTIWHSSYNPQVNGPHDLILDLGEETKIQGISELARNDSSNGRANHYEVYCSTDGKSWGDPAAKGSLPNEDSRQTIMLKSPQSVRYIKFVILDDHSNGDFGSVADLSIVPVD</sequence>
<dbReference type="InterPro" id="IPR006101">
    <property type="entry name" value="Glyco_hydro_2"/>
</dbReference>
<comment type="caution">
    <text evidence="9">The sequence shown here is derived from an EMBL/GenBank/DDBJ whole genome shotgun (WGS) entry which is preliminary data.</text>
</comment>
<dbReference type="Pfam" id="PF16353">
    <property type="entry name" value="LacZ_4"/>
    <property type="match status" value="1"/>
</dbReference>
<keyword evidence="10" id="KW-1185">Reference proteome</keyword>
<dbReference type="RefSeq" id="WP_200268115.1">
    <property type="nucleotide sequence ID" value="NZ_JAENIJ010000005.1"/>
</dbReference>
<dbReference type="Pfam" id="PF00703">
    <property type="entry name" value="Glyco_hydro_2"/>
    <property type="match status" value="1"/>
</dbReference>
<dbReference type="InterPro" id="IPR006103">
    <property type="entry name" value="Glyco_hydro_2_cat"/>
</dbReference>
<dbReference type="SUPFAM" id="SSF74650">
    <property type="entry name" value="Galactose mutarotase-like"/>
    <property type="match status" value="1"/>
</dbReference>
<dbReference type="Pfam" id="PF02929">
    <property type="entry name" value="Bgal_small_N"/>
    <property type="match status" value="1"/>
</dbReference>
<dbReference type="Proteomes" id="UP000603141">
    <property type="component" value="Unassembled WGS sequence"/>
</dbReference>
<dbReference type="InterPro" id="IPR032312">
    <property type="entry name" value="LacZ_4"/>
</dbReference>
<feature type="domain" description="F5/8 type C" evidence="8">
    <location>
        <begin position="1117"/>
        <end position="1266"/>
    </location>
</feature>
<dbReference type="SUPFAM" id="SSF49303">
    <property type="entry name" value="beta-Galactosidase/glucuronidase domain"/>
    <property type="match status" value="2"/>
</dbReference>
<dbReference type="InterPro" id="IPR011013">
    <property type="entry name" value="Gal_mutarotase_sf_dom"/>
</dbReference>
<dbReference type="InterPro" id="IPR006102">
    <property type="entry name" value="Ig-like_GH2"/>
</dbReference>
<dbReference type="InterPro" id="IPR017853">
    <property type="entry name" value="GH"/>
</dbReference>
<dbReference type="Pfam" id="PF00754">
    <property type="entry name" value="F5_F8_type_C"/>
    <property type="match status" value="1"/>
</dbReference>
<evidence type="ECO:0000256" key="5">
    <source>
        <dbReference type="ARBA" id="ARBA00023295"/>
    </source>
</evidence>
<comment type="catalytic activity">
    <reaction evidence="1">
        <text>Hydrolysis of terminal non-reducing beta-D-galactose residues in beta-D-galactosides.</text>
        <dbReference type="EC" id="3.2.1.23"/>
    </reaction>
</comment>
<dbReference type="Gene3D" id="3.20.20.80">
    <property type="entry name" value="Glycosidases"/>
    <property type="match status" value="1"/>
</dbReference>
<comment type="similarity">
    <text evidence="2">Belongs to the glycosyl hydrolase 2 family.</text>
</comment>
<dbReference type="InterPro" id="IPR013783">
    <property type="entry name" value="Ig-like_fold"/>
</dbReference>
<dbReference type="EMBL" id="JAENIJ010000005">
    <property type="protein sequence ID" value="MBK1881697.1"/>
    <property type="molecule type" value="Genomic_DNA"/>
</dbReference>
<keyword evidence="4" id="KW-0378">Hydrolase</keyword>
<dbReference type="InterPro" id="IPR004199">
    <property type="entry name" value="B-gal_small/dom_5"/>
</dbReference>
<name>A0A934S8L8_9BACT</name>
<dbReference type="InterPro" id="IPR006104">
    <property type="entry name" value="Glyco_hydro_2_N"/>
</dbReference>
<evidence type="ECO:0000313" key="10">
    <source>
        <dbReference type="Proteomes" id="UP000603141"/>
    </source>
</evidence>
<dbReference type="Gene3D" id="2.70.98.10">
    <property type="match status" value="1"/>
</dbReference>
<dbReference type="SMART" id="SM01038">
    <property type="entry name" value="Bgal_small_N"/>
    <property type="match status" value="1"/>
</dbReference>
<dbReference type="GO" id="GO:0009341">
    <property type="term" value="C:beta-galactosidase complex"/>
    <property type="evidence" value="ECO:0007669"/>
    <property type="project" value="InterPro"/>
</dbReference>
<dbReference type="PROSITE" id="PS00608">
    <property type="entry name" value="GLYCOSYL_HYDROL_F2_2"/>
    <property type="match status" value="1"/>
</dbReference>
<dbReference type="InterPro" id="IPR036156">
    <property type="entry name" value="Beta-gal/glucu_dom_sf"/>
</dbReference>
<dbReference type="GO" id="GO:0005990">
    <property type="term" value="P:lactose catabolic process"/>
    <property type="evidence" value="ECO:0007669"/>
    <property type="project" value="TreeGrafter"/>
</dbReference>
<protein>
    <recommendedName>
        <fullName evidence="3">beta-galactosidase</fullName>
        <ecNumber evidence="3">3.2.1.23</ecNumber>
    </recommendedName>
    <alternativeName>
        <fullName evidence="6">Lactase</fullName>
    </alternativeName>
</protein>
<evidence type="ECO:0000256" key="2">
    <source>
        <dbReference type="ARBA" id="ARBA00007401"/>
    </source>
</evidence>
<accession>A0A934S8L8</accession>
<dbReference type="GO" id="GO:0030246">
    <property type="term" value="F:carbohydrate binding"/>
    <property type="evidence" value="ECO:0007669"/>
    <property type="project" value="InterPro"/>
</dbReference>
<evidence type="ECO:0000259" key="8">
    <source>
        <dbReference type="PROSITE" id="PS50022"/>
    </source>
</evidence>
<evidence type="ECO:0000256" key="7">
    <source>
        <dbReference type="SAM" id="SignalP"/>
    </source>
</evidence>
<proteinExistence type="inferred from homology"/>
<evidence type="ECO:0000256" key="3">
    <source>
        <dbReference type="ARBA" id="ARBA00012756"/>
    </source>
</evidence>
<dbReference type="EC" id="3.2.1.23" evidence="3"/>